<protein>
    <submittedName>
        <fullName evidence="1">Uncharacterized protein</fullName>
    </submittedName>
</protein>
<dbReference type="EMBL" id="SRLO01024798">
    <property type="protein sequence ID" value="TNN21989.1"/>
    <property type="molecule type" value="Genomic_DNA"/>
</dbReference>
<name>A0A4Z2DZU8_9TELE</name>
<dbReference type="Proteomes" id="UP000314294">
    <property type="component" value="Unassembled WGS sequence"/>
</dbReference>
<keyword evidence="2" id="KW-1185">Reference proteome</keyword>
<accession>A0A4Z2DZU8</accession>
<gene>
    <name evidence="1" type="ORF">EYF80_067899</name>
</gene>
<organism evidence="1 2">
    <name type="scientific">Liparis tanakae</name>
    <name type="common">Tanaka's snailfish</name>
    <dbReference type="NCBI Taxonomy" id="230148"/>
    <lineage>
        <taxon>Eukaryota</taxon>
        <taxon>Metazoa</taxon>
        <taxon>Chordata</taxon>
        <taxon>Craniata</taxon>
        <taxon>Vertebrata</taxon>
        <taxon>Euteleostomi</taxon>
        <taxon>Actinopterygii</taxon>
        <taxon>Neopterygii</taxon>
        <taxon>Teleostei</taxon>
        <taxon>Neoteleostei</taxon>
        <taxon>Acanthomorphata</taxon>
        <taxon>Eupercaria</taxon>
        <taxon>Perciformes</taxon>
        <taxon>Cottioidei</taxon>
        <taxon>Cottales</taxon>
        <taxon>Liparidae</taxon>
        <taxon>Liparis</taxon>
    </lineage>
</organism>
<evidence type="ECO:0000313" key="2">
    <source>
        <dbReference type="Proteomes" id="UP000314294"/>
    </source>
</evidence>
<evidence type="ECO:0000313" key="1">
    <source>
        <dbReference type="EMBL" id="TNN21989.1"/>
    </source>
</evidence>
<proteinExistence type="predicted"/>
<reference evidence="1 2" key="1">
    <citation type="submission" date="2019-03" db="EMBL/GenBank/DDBJ databases">
        <title>First draft genome of Liparis tanakae, snailfish: a comprehensive survey of snailfish specific genes.</title>
        <authorList>
            <person name="Kim W."/>
            <person name="Song I."/>
            <person name="Jeong J.-H."/>
            <person name="Kim D."/>
            <person name="Kim S."/>
            <person name="Ryu S."/>
            <person name="Song J.Y."/>
            <person name="Lee S.K."/>
        </authorList>
    </citation>
    <scope>NUCLEOTIDE SEQUENCE [LARGE SCALE GENOMIC DNA]</scope>
    <source>
        <tissue evidence="1">Muscle</tissue>
    </source>
</reference>
<comment type="caution">
    <text evidence="1">The sequence shown here is derived from an EMBL/GenBank/DDBJ whole genome shotgun (WGS) entry which is preliminary data.</text>
</comment>
<sequence length="15" mass="1658">MPPGRSTTSHWRASS</sequence>